<feature type="domain" description="BZIP" evidence="9">
    <location>
        <begin position="234"/>
        <end position="297"/>
    </location>
</feature>
<feature type="repeat" description="RCC1" evidence="6">
    <location>
        <begin position="467"/>
        <end position="533"/>
    </location>
</feature>
<dbReference type="Gene3D" id="2.130.10.30">
    <property type="entry name" value="Regulator of chromosome condensation 1/beta-lactamase-inhibitor protein II"/>
    <property type="match status" value="3"/>
</dbReference>
<feature type="repeat" description="RCC1" evidence="6">
    <location>
        <begin position="534"/>
        <end position="584"/>
    </location>
</feature>
<gene>
    <name evidence="10" type="ORF">STAS_34823</name>
</gene>
<keyword evidence="7" id="KW-0175">Coiled coil</keyword>
<dbReference type="PROSITE" id="PS50217">
    <property type="entry name" value="BZIP"/>
    <property type="match status" value="1"/>
</dbReference>
<dbReference type="EMBL" id="BKCP01012959">
    <property type="protein sequence ID" value="GER57048.1"/>
    <property type="molecule type" value="Genomic_DNA"/>
</dbReference>
<keyword evidence="5" id="KW-0539">Nucleus</keyword>
<dbReference type="Pfam" id="PF00415">
    <property type="entry name" value="RCC1"/>
    <property type="match status" value="5"/>
</dbReference>
<dbReference type="OrthoDB" id="1435597at2759"/>
<dbReference type="InterPro" id="IPR028641">
    <property type="entry name" value="RCC2"/>
</dbReference>
<sequence length="964" mass="104560">MAHPNLKQPTNQSPFTGPTHARSLSQPVSFANNCLPPLSPLPPTESSIVSSNNSNPRDLFMDDMDVSSRDSPAVAPNFPFQTPNVLPPRRGHRRSSSDSIPLELSRNSQPVELRMKETGCHVKSEGEVVDELVNSLMSLDHLSSPSPGDNMSGVMIGSMNQVLPLARHCRSLSMDSGVGKFGLGDDSGIFPALDCGREASQLSPGLEFGRGEFSEADLKKIMTDERLAEIAVSDPKRAKRILANRQSAARSKERKVRYISELEHKVQTLQTEATTLSAQVTILQKEYAELTSQNNELKFRVQAMEQQAHIRDALHESLTAEVQHLKLREERRTSNGMGHQMNMKHHVFQIAPNQIQQIARLFVFLSKSELPPVNRLATLFLCAYRLLATAVELSWREMEEEKKVEEVQGGELLFCGTTAWDAMGRRRTAPEENLVSPTRIRPLMGIDIRFVASGCVSCHCVALDVDGRCYTWGRNEARWILVVKISVLVDCKGQLGHGDRAQRDRPTIVSELSQYKVVRAGAGRSHSVVVTEDGFSFAFGWNKHGQLGSGSAKNEVESSPVSCQVSDVKSAVCGGDFTVWLTSVEGSSILTAGLPQYGQLGHGTDNEYNTKDSSVKLAYEAQSRPKAIASLAGETIVKVACGTNHTVAVDKNGHVYTWGFGGYGRLGHREQKDEWVPRLVDVFTRHNVLPPDAVVSAGSANSACTAECNLNLILRTVSLSALAVLDVAFVESTGAFAGGGQLYMWGKIKNSGDDWMYPKPLMDLSGWHLRCMDSGNAHHFVGADSSCISWGHAQSGELGYGPNGQKSSAIPKKVDILEGMHVISVACGLALSLVVVDRTKNAKQLEELEVYDGKAAAEVTQALDEKPAAAAKRTPTKKPQNANKRKKGGESSSEDEANSEYESEESDEMLNGYGKGGKSTGKGRAQSTGKKGSGRGRGRPPSGTKSTEASGGKGTGKRGRPKKS</sequence>
<evidence type="ECO:0000256" key="8">
    <source>
        <dbReference type="SAM" id="MobiDB-lite"/>
    </source>
</evidence>
<dbReference type="Pfam" id="PF00170">
    <property type="entry name" value="bZIP_1"/>
    <property type="match status" value="1"/>
</dbReference>
<evidence type="ECO:0000313" key="11">
    <source>
        <dbReference type="Proteomes" id="UP000325081"/>
    </source>
</evidence>
<feature type="compositionally biased region" description="Basic residues" evidence="8">
    <location>
        <begin position="955"/>
        <end position="964"/>
    </location>
</feature>
<dbReference type="GO" id="GO:0016020">
    <property type="term" value="C:membrane"/>
    <property type="evidence" value="ECO:0007669"/>
    <property type="project" value="TreeGrafter"/>
</dbReference>
<keyword evidence="11" id="KW-1185">Reference proteome</keyword>
<feature type="repeat" description="RCC1" evidence="6">
    <location>
        <begin position="653"/>
        <end position="708"/>
    </location>
</feature>
<dbReference type="SMART" id="SM00338">
    <property type="entry name" value="BRLZ"/>
    <property type="match status" value="1"/>
</dbReference>
<dbReference type="GO" id="GO:0031267">
    <property type="term" value="F:small GTPase binding"/>
    <property type="evidence" value="ECO:0007669"/>
    <property type="project" value="TreeGrafter"/>
</dbReference>
<feature type="repeat" description="RCC1" evidence="6">
    <location>
        <begin position="785"/>
        <end position="838"/>
    </location>
</feature>
<evidence type="ECO:0000256" key="2">
    <source>
        <dbReference type="ARBA" id="ARBA00023015"/>
    </source>
</evidence>
<dbReference type="Gene3D" id="1.20.5.170">
    <property type="match status" value="1"/>
</dbReference>
<evidence type="ECO:0000256" key="1">
    <source>
        <dbReference type="ARBA" id="ARBA00004123"/>
    </source>
</evidence>
<dbReference type="InterPro" id="IPR044759">
    <property type="entry name" value="bZIP_RF2"/>
</dbReference>
<accession>A0A5A7RIU6</accession>
<feature type="region of interest" description="Disordered" evidence="8">
    <location>
        <begin position="1"/>
        <end position="102"/>
    </location>
</feature>
<dbReference type="InterPro" id="IPR004827">
    <property type="entry name" value="bZIP"/>
</dbReference>
<feature type="compositionally biased region" description="Acidic residues" evidence="8">
    <location>
        <begin position="892"/>
        <end position="908"/>
    </location>
</feature>
<evidence type="ECO:0000256" key="6">
    <source>
        <dbReference type="PROSITE-ProRule" id="PRU00235"/>
    </source>
</evidence>
<dbReference type="PANTHER" id="PTHR46207">
    <property type="entry name" value="PROTEIN RCC2"/>
    <property type="match status" value="1"/>
</dbReference>
<dbReference type="PANTHER" id="PTHR46207:SF1">
    <property type="entry name" value="PROTEIN RCC2"/>
    <property type="match status" value="1"/>
</dbReference>
<evidence type="ECO:0000256" key="4">
    <source>
        <dbReference type="ARBA" id="ARBA00023163"/>
    </source>
</evidence>
<protein>
    <submittedName>
        <fullName evidence="10">Regulator of chromosome condensation family protein</fullName>
    </submittedName>
</protein>
<dbReference type="SUPFAM" id="SSF57959">
    <property type="entry name" value="Leucine zipper domain"/>
    <property type="match status" value="1"/>
</dbReference>
<proteinExistence type="predicted"/>
<dbReference type="FunFam" id="1.20.5.170:FF:000009">
    <property type="entry name" value="probable transcription factor PosF21"/>
    <property type="match status" value="1"/>
</dbReference>
<feature type="coiled-coil region" evidence="7">
    <location>
        <begin position="259"/>
        <end position="307"/>
    </location>
</feature>
<dbReference type="CDD" id="cd14703">
    <property type="entry name" value="bZIP_plant_RF2"/>
    <property type="match status" value="1"/>
</dbReference>
<reference evidence="11" key="1">
    <citation type="journal article" date="2019" name="Curr. Biol.">
        <title>Genome Sequence of Striga asiatica Provides Insight into the Evolution of Plant Parasitism.</title>
        <authorList>
            <person name="Yoshida S."/>
            <person name="Kim S."/>
            <person name="Wafula E.K."/>
            <person name="Tanskanen J."/>
            <person name="Kim Y.M."/>
            <person name="Honaas L."/>
            <person name="Yang Z."/>
            <person name="Spallek T."/>
            <person name="Conn C.E."/>
            <person name="Ichihashi Y."/>
            <person name="Cheong K."/>
            <person name="Cui S."/>
            <person name="Der J.P."/>
            <person name="Gundlach H."/>
            <person name="Jiao Y."/>
            <person name="Hori C."/>
            <person name="Ishida J.K."/>
            <person name="Kasahara H."/>
            <person name="Kiba T."/>
            <person name="Kim M.S."/>
            <person name="Koo N."/>
            <person name="Laohavisit A."/>
            <person name="Lee Y.H."/>
            <person name="Lumba S."/>
            <person name="McCourt P."/>
            <person name="Mortimer J.C."/>
            <person name="Mutuku J.M."/>
            <person name="Nomura T."/>
            <person name="Sasaki-Sekimoto Y."/>
            <person name="Seto Y."/>
            <person name="Wang Y."/>
            <person name="Wakatake T."/>
            <person name="Sakakibara H."/>
            <person name="Demura T."/>
            <person name="Yamaguchi S."/>
            <person name="Yoneyama K."/>
            <person name="Manabe R.I."/>
            <person name="Nelson D.C."/>
            <person name="Schulman A.H."/>
            <person name="Timko M.P."/>
            <person name="dePamphilis C.W."/>
            <person name="Choi D."/>
            <person name="Shirasu K."/>
        </authorList>
    </citation>
    <scope>NUCLEOTIDE SEQUENCE [LARGE SCALE GENOMIC DNA]</scope>
    <source>
        <strain evidence="11">cv. UVA1</strain>
    </source>
</reference>
<dbReference type="AlphaFoldDB" id="A0A5A7RIU6"/>
<feature type="region of interest" description="Disordered" evidence="8">
    <location>
        <begin position="864"/>
        <end position="964"/>
    </location>
</feature>
<dbReference type="InterPro" id="IPR046347">
    <property type="entry name" value="bZIP_sf"/>
</dbReference>
<keyword evidence="3" id="KW-0238">DNA-binding</keyword>
<keyword evidence="4" id="KW-0804">Transcription</keyword>
<dbReference type="GO" id="GO:0003677">
    <property type="term" value="F:DNA binding"/>
    <property type="evidence" value="ECO:0007669"/>
    <property type="project" value="UniProtKB-KW"/>
</dbReference>
<dbReference type="Proteomes" id="UP000325081">
    <property type="component" value="Unassembled WGS sequence"/>
</dbReference>
<evidence type="ECO:0000256" key="7">
    <source>
        <dbReference type="SAM" id="Coils"/>
    </source>
</evidence>
<dbReference type="PROSITE" id="PS50012">
    <property type="entry name" value="RCC1_3"/>
    <property type="match status" value="5"/>
</dbReference>
<evidence type="ECO:0000313" key="10">
    <source>
        <dbReference type="EMBL" id="GER57048.1"/>
    </source>
</evidence>
<dbReference type="PRINTS" id="PR00633">
    <property type="entry name" value="RCCNDNSATION"/>
</dbReference>
<feature type="compositionally biased region" description="Polar residues" evidence="8">
    <location>
        <begin position="44"/>
        <end position="56"/>
    </location>
</feature>
<feature type="repeat" description="RCC1" evidence="6">
    <location>
        <begin position="587"/>
        <end position="652"/>
    </location>
</feature>
<feature type="compositionally biased region" description="Low complexity" evidence="8">
    <location>
        <begin position="868"/>
        <end position="879"/>
    </location>
</feature>
<dbReference type="GO" id="GO:0005634">
    <property type="term" value="C:nucleus"/>
    <property type="evidence" value="ECO:0007669"/>
    <property type="project" value="UniProtKB-SubCell"/>
</dbReference>
<dbReference type="GO" id="GO:0003700">
    <property type="term" value="F:DNA-binding transcription factor activity"/>
    <property type="evidence" value="ECO:0007669"/>
    <property type="project" value="InterPro"/>
</dbReference>
<evidence type="ECO:0000259" key="9">
    <source>
        <dbReference type="PROSITE" id="PS50217"/>
    </source>
</evidence>
<comment type="caution">
    <text evidence="10">The sequence shown here is derived from an EMBL/GenBank/DDBJ whole genome shotgun (WGS) entry which is preliminary data.</text>
</comment>
<name>A0A5A7RIU6_STRAF</name>
<dbReference type="PROSITE" id="PS00626">
    <property type="entry name" value="RCC1_2"/>
    <property type="match status" value="2"/>
</dbReference>
<evidence type="ECO:0000256" key="5">
    <source>
        <dbReference type="ARBA" id="ARBA00023242"/>
    </source>
</evidence>
<keyword evidence="2" id="KW-0805">Transcription regulation</keyword>
<dbReference type="InterPro" id="IPR009091">
    <property type="entry name" value="RCC1/BLIP-II"/>
</dbReference>
<dbReference type="InterPro" id="IPR000408">
    <property type="entry name" value="Reg_chr_condens"/>
</dbReference>
<evidence type="ECO:0000256" key="3">
    <source>
        <dbReference type="ARBA" id="ARBA00023125"/>
    </source>
</evidence>
<feature type="compositionally biased region" description="Polar residues" evidence="8">
    <location>
        <begin position="7"/>
        <end position="32"/>
    </location>
</feature>
<dbReference type="SUPFAM" id="SSF50985">
    <property type="entry name" value="RCC1/BLIP-II"/>
    <property type="match status" value="1"/>
</dbReference>
<organism evidence="10 11">
    <name type="scientific">Striga asiatica</name>
    <name type="common">Asiatic witchweed</name>
    <name type="synonym">Buchnera asiatica</name>
    <dbReference type="NCBI Taxonomy" id="4170"/>
    <lineage>
        <taxon>Eukaryota</taxon>
        <taxon>Viridiplantae</taxon>
        <taxon>Streptophyta</taxon>
        <taxon>Embryophyta</taxon>
        <taxon>Tracheophyta</taxon>
        <taxon>Spermatophyta</taxon>
        <taxon>Magnoliopsida</taxon>
        <taxon>eudicotyledons</taxon>
        <taxon>Gunneridae</taxon>
        <taxon>Pentapetalae</taxon>
        <taxon>asterids</taxon>
        <taxon>lamiids</taxon>
        <taxon>Lamiales</taxon>
        <taxon>Orobanchaceae</taxon>
        <taxon>Buchnereae</taxon>
        <taxon>Striga</taxon>
    </lineage>
</organism>
<comment type="subcellular location">
    <subcellularLocation>
        <location evidence="1">Nucleus</location>
    </subcellularLocation>
</comment>